<dbReference type="AlphaFoldDB" id="A0A379DW33"/>
<organism evidence="1 2">
    <name type="scientific">Prevotella disiens</name>
    <dbReference type="NCBI Taxonomy" id="28130"/>
    <lineage>
        <taxon>Bacteria</taxon>
        <taxon>Pseudomonadati</taxon>
        <taxon>Bacteroidota</taxon>
        <taxon>Bacteroidia</taxon>
        <taxon>Bacteroidales</taxon>
        <taxon>Prevotellaceae</taxon>
        <taxon>Prevotella</taxon>
    </lineage>
</organism>
<dbReference type="EMBL" id="UGTL01000001">
    <property type="protein sequence ID" value="SUB84677.1"/>
    <property type="molecule type" value="Genomic_DNA"/>
</dbReference>
<proteinExistence type="predicted"/>
<accession>A0A379DW33</accession>
<dbReference type="Proteomes" id="UP000254072">
    <property type="component" value="Unassembled WGS sequence"/>
</dbReference>
<protein>
    <submittedName>
        <fullName evidence="1">Uncharacterized protein</fullName>
    </submittedName>
</protein>
<gene>
    <name evidence="1" type="ORF">NCTC11157_00384</name>
</gene>
<evidence type="ECO:0000313" key="1">
    <source>
        <dbReference type="EMBL" id="SUB84677.1"/>
    </source>
</evidence>
<evidence type="ECO:0000313" key="2">
    <source>
        <dbReference type="Proteomes" id="UP000254072"/>
    </source>
</evidence>
<name>A0A379DW33_9BACT</name>
<reference evidence="1 2" key="1">
    <citation type="submission" date="2018-06" db="EMBL/GenBank/DDBJ databases">
        <authorList>
            <consortium name="Pathogen Informatics"/>
            <person name="Doyle S."/>
        </authorList>
    </citation>
    <scope>NUCLEOTIDE SEQUENCE [LARGE SCALE GENOMIC DNA]</scope>
    <source>
        <strain evidence="1 2">NCTC11157</strain>
    </source>
</reference>
<sequence length="54" mass="6199">MDEYFERITAKEGAKKLSTITKVPVLNVKRACFELQKSLFRIAKQSVWKNSGIP</sequence>